<keyword evidence="4" id="KW-0677">Repeat</keyword>
<name>A0A3P7GFV2_WUCBA</name>
<dbReference type="InParanoid" id="A0A3P7GFV2"/>
<dbReference type="InterPro" id="IPR013583">
    <property type="entry name" value="MCTP_C"/>
</dbReference>
<dbReference type="OMA" id="DCGPTLE"/>
<dbReference type="CDD" id="cd08377">
    <property type="entry name" value="C2C_MCTP_PRT"/>
    <property type="match status" value="1"/>
</dbReference>
<dbReference type="Pfam" id="PF00168">
    <property type="entry name" value="C2"/>
    <property type="match status" value="3"/>
</dbReference>
<keyword evidence="12" id="KW-1185">Reference proteome</keyword>
<evidence type="ECO:0000256" key="2">
    <source>
        <dbReference type="ARBA" id="ARBA00022692"/>
    </source>
</evidence>
<dbReference type="PANTHER" id="PTHR45911:SF4">
    <property type="entry name" value="MULTIPLE C2 AND TRANSMEMBRANE DOMAIN-CONTAINING PROTEIN"/>
    <property type="match status" value="1"/>
</dbReference>
<feature type="domain" description="C2" evidence="10">
    <location>
        <begin position="209"/>
        <end position="324"/>
    </location>
</feature>
<dbReference type="GO" id="GO:0046928">
    <property type="term" value="P:regulation of neurotransmitter secretion"/>
    <property type="evidence" value="ECO:0007669"/>
    <property type="project" value="TreeGrafter"/>
</dbReference>
<dbReference type="SMART" id="SM00239">
    <property type="entry name" value="C2"/>
    <property type="match status" value="3"/>
</dbReference>
<evidence type="ECO:0000256" key="9">
    <source>
        <dbReference type="SAM" id="Phobius"/>
    </source>
</evidence>
<evidence type="ECO:0000313" key="12">
    <source>
        <dbReference type="Proteomes" id="UP000270924"/>
    </source>
</evidence>
<feature type="domain" description="C2" evidence="10">
    <location>
        <begin position="363"/>
        <end position="480"/>
    </location>
</feature>
<keyword evidence="5" id="KW-0106">Calcium</keyword>
<evidence type="ECO:0000256" key="3">
    <source>
        <dbReference type="ARBA" id="ARBA00022723"/>
    </source>
</evidence>
<feature type="transmembrane region" description="Helical" evidence="9">
    <location>
        <begin position="562"/>
        <end position="589"/>
    </location>
</feature>
<reference evidence="11 12" key="1">
    <citation type="submission" date="2018-11" db="EMBL/GenBank/DDBJ databases">
        <authorList>
            <consortium name="Pathogen Informatics"/>
        </authorList>
    </citation>
    <scope>NUCLEOTIDE SEQUENCE [LARGE SCALE GENOMIC DNA]</scope>
</reference>
<dbReference type="FunFam" id="2.60.40.150:FF:000167">
    <property type="entry name" value="Multiple C2 domains, transmembrane 2a"/>
    <property type="match status" value="1"/>
</dbReference>
<dbReference type="InterPro" id="IPR035892">
    <property type="entry name" value="C2_domain_sf"/>
</dbReference>
<feature type="region of interest" description="Disordered" evidence="8">
    <location>
        <begin position="600"/>
        <end position="627"/>
    </location>
</feature>
<dbReference type="GO" id="GO:0005509">
    <property type="term" value="F:calcium ion binding"/>
    <property type="evidence" value="ECO:0007669"/>
    <property type="project" value="TreeGrafter"/>
</dbReference>
<keyword evidence="7 9" id="KW-0472">Membrane</keyword>
<dbReference type="PROSITE" id="PS50004">
    <property type="entry name" value="C2"/>
    <property type="match status" value="3"/>
</dbReference>
<evidence type="ECO:0000259" key="10">
    <source>
        <dbReference type="PROSITE" id="PS50004"/>
    </source>
</evidence>
<evidence type="ECO:0000256" key="7">
    <source>
        <dbReference type="ARBA" id="ARBA00023136"/>
    </source>
</evidence>
<organism evidence="11 12">
    <name type="scientific">Wuchereria bancrofti</name>
    <dbReference type="NCBI Taxonomy" id="6293"/>
    <lineage>
        <taxon>Eukaryota</taxon>
        <taxon>Metazoa</taxon>
        <taxon>Ecdysozoa</taxon>
        <taxon>Nematoda</taxon>
        <taxon>Chromadorea</taxon>
        <taxon>Rhabditida</taxon>
        <taxon>Spirurina</taxon>
        <taxon>Spiruromorpha</taxon>
        <taxon>Filarioidea</taxon>
        <taxon>Onchocercidae</taxon>
        <taxon>Wuchereria</taxon>
    </lineage>
</organism>
<evidence type="ECO:0000256" key="5">
    <source>
        <dbReference type="ARBA" id="ARBA00022837"/>
    </source>
</evidence>
<evidence type="ECO:0000256" key="6">
    <source>
        <dbReference type="ARBA" id="ARBA00022989"/>
    </source>
</evidence>
<dbReference type="EMBL" id="UYWW01012326">
    <property type="protein sequence ID" value="VDM20535.1"/>
    <property type="molecule type" value="Genomic_DNA"/>
</dbReference>
<protein>
    <recommendedName>
        <fullName evidence="10">C2 domain-containing protein</fullName>
    </recommendedName>
</protein>
<keyword evidence="6 9" id="KW-1133">Transmembrane helix</keyword>
<dbReference type="CDD" id="cd04042">
    <property type="entry name" value="C2A_MCTP_PRT"/>
    <property type="match status" value="1"/>
</dbReference>
<dbReference type="CDD" id="cd08376">
    <property type="entry name" value="C2B_MCTP_PRT"/>
    <property type="match status" value="1"/>
</dbReference>
<keyword evidence="2 9" id="KW-0812">Transmembrane</keyword>
<feature type="region of interest" description="Disordered" evidence="8">
    <location>
        <begin position="29"/>
        <end position="53"/>
    </location>
</feature>
<accession>A0A3P7GFV2</accession>
<keyword evidence="3" id="KW-0479">Metal-binding</keyword>
<feature type="transmembrane region" description="Helical" evidence="9">
    <location>
        <begin position="664"/>
        <end position="684"/>
    </location>
</feature>
<proteinExistence type="predicted"/>
<dbReference type="FunCoup" id="A0A3P7GFV2">
    <property type="interactions" value="1000"/>
</dbReference>
<feature type="domain" description="C2" evidence="10">
    <location>
        <begin position="52"/>
        <end position="169"/>
    </location>
</feature>
<comment type="subcellular location">
    <subcellularLocation>
        <location evidence="1">Membrane</location>
        <topology evidence="1">Multi-pass membrane protein</topology>
    </subcellularLocation>
</comment>
<evidence type="ECO:0000256" key="1">
    <source>
        <dbReference type="ARBA" id="ARBA00004141"/>
    </source>
</evidence>
<dbReference type="AlphaFoldDB" id="A0A3P7GFV2"/>
<sequence length="752" mass="87506">MVIVMSSSLLKGVFKRELGEGRYRRLKEKDDTLADEAGDMSSPPVTSPTTNEQKCNVMSKESNPEAYVTFSVRICLKEGHNLVIRDASGSSDPYVKFKYKDRTYFKSSTIYKNLNPIWDEEFTLLIDDPTTPIYMDVYDYDRWVTDDYMGGAIIDLSQLRLFQMTIMKLKLREEGNDENMGEVDIVVTISPLTASEKDEFLKKATRGIICERPKRTPQRMTQVWSSVANIVLIEGRNLAAANGSKNHFPDPFVKFKLGSEKYKSRPVIRTNYPKWLEQFDLHMFDEPKHILEMMVIDKRTNLNIGRCSLDLDKLEKETPNQMICELDRGIGCILVLISITGTSSTDAVIDLSDFSGEDIRNAIIEKYSLRKTYECFRDIGFLSVKVFRARNLASVDAMNKSNPFVVVELVNALLQTHTEYKTVNPEWNKIFTFAVKDIHSILEITIHDEDPNKKAEFLGKIAIPLLQIQNCERKWYALKDRKLRTLVKGQILLEMDIIWNPIRAAIRTFTPRERKYVQTDPKFKRRIFMNSYARLRGFLLVLVQIRDYVQSCFDWDSPIRSLFAFVLFIIFVYFFHIHHIPIIILLFFLRPHKIKYLEPNKNENNNKPVSESDEEIEMSGHSSSSSIRERFNTLQDTMAKVQNMMDFTASLLERVRNTFNFTQPYLSTLAIVTLSIVTILLYFVPLRWIIMIWGINKFTKKLRNPNFIPNNELLDFLSRVPSNNEIRIYKEFTVQEVRDNVQINNGRSKVSY</sequence>
<gene>
    <name evidence="11" type="ORF">WBA_LOCUS11343</name>
</gene>
<dbReference type="Proteomes" id="UP000270924">
    <property type="component" value="Unassembled WGS sequence"/>
</dbReference>
<feature type="compositionally biased region" description="Polar residues" evidence="8">
    <location>
        <begin position="43"/>
        <end position="53"/>
    </location>
</feature>
<dbReference type="GO" id="GO:0030672">
    <property type="term" value="C:synaptic vesicle membrane"/>
    <property type="evidence" value="ECO:0007669"/>
    <property type="project" value="TreeGrafter"/>
</dbReference>
<dbReference type="InterPro" id="IPR000008">
    <property type="entry name" value="C2_dom"/>
</dbReference>
<dbReference type="PRINTS" id="PR00360">
    <property type="entry name" value="C2DOMAIN"/>
</dbReference>
<dbReference type="PANTHER" id="PTHR45911">
    <property type="entry name" value="C2 DOMAIN-CONTAINING PROTEIN"/>
    <property type="match status" value="1"/>
</dbReference>
<evidence type="ECO:0000256" key="8">
    <source>
        <dbReference type="SAM" id="MobiDB-lite"/>
    </source>
</evidence>
<evidence type="ECO:0000256" key="4">
    <source>
        <dbReference type="ARBA" id="ARBA00022737"/>
    </source>
</evidence>
<dbReference type="SUPFAM" id="SSF49562">
    <property type="entry name" value="C2 domain (Calcium/lipid-binding domain, CaLB)"/>
    <property type="match status" value="3"/>
</dbReference>
<evidence type="ECO:0000313" key="11">
    <source>
        <dbReference type="EMBL" id="VDM20535.1"/>
    </source>
</evidence>
<dbReference type="Pfam" id="PF08372">
    <property type="entry name" value="PRT_C"/>
    <property type="match status" value="1"/>
</dbReference>
<dbReference type="Gene3D" id="2.60.40.150">
    <property type="entry name" value="C2 domain"/>
    <property type="match status" value="3"/>
</dbReference>
<dbReference type="OrthoDB" id="5973539at2759"/>